<dbReference type="InterPro" id="IPR001761">
    <property type="entry name" value="Peripla_BP/Lac1_sug-bd_dom"/>
</dbReference>
<dbReference type="SUPFAM" id="SSF53822">
    <property type="entry name" value="Periplasmic binding protein-like I"/>
    <property type="match status" value="1"/>
</dbReference>
<keyword evidence="7" id="KW-1185">Reference proteome</keyword>
<evidence type="ECO:0000259" key="5">
    <source>
        <dbReference type="PROSITE" id="PS50932"/>
    </source>
</evidence>
<proteinExistence type="predicted"/>
<evidence type="ECO:0000313" key="7">
    <source>
        <dbReference type="Proteomes" id="UP000033618"/>
    </source>
</evidence>
<dbReference type="SUPFAM" id="SSF47413">
    <property type="entry name" value="lambda repressor-like DNA-binding domains"/>
    <property type="match status" value="1"/>
</dbReference>
<keyword evidence="1" id="KW-0805">Transcription regulation</keyword>
<evidence type="ECO:0000313" key="6">
    <source>
        <dbReference type="EMBL" id="KKB61927.1"/>
    </source>
</evidence>
<comment type="caution">
    <text evidence="6">The sequence shown here is derived from an EMBL/GenBank/DDBJ whole genome shotgun (WGS) entry which is preliminary data.</text>
</comment>
<dbReference type="CDD" id="cd06283">
    <property type="entry name" value="PBP1_RegR_EndR_KdgR-like"/>
    <property type="match status" value="1"/>
</dbReference>
<feature type="region of interest" description="Disordered" evidence="4">
    <location>
        <begin position="331"/>
        <end position="350"/>
    </location>
</feature>
<dbReference type="Gene3D" id="3.40.50.2300">
    <property type="match status" value="4"/>
</dbReference>
<dbReference type="PANTHER" id="PTHR30146:SF145">
    <property type="entry name" value="RIBOSE OPERON REPRESSOR"/>
    <property type="match status" value="1"/>
</dbReference>
<dbReference type="EMBL" id="LAQU01000028">
    <property type="protein sequence ID" value="KKB61927.1"/>
    <property type="molecule type" value="Genomic_DNA"/>
</dbReference>
<dbReference type="InterPro" id="IPR028082">
    <property type="entry name" value="Peripla_BP_I"/>
</dbReference>
<dbReference type="InterPro" id="IPR010982">
    <property type="entry name" value="Lambda_DNA-bd_dom_sf"/>
</dbReference>
<dbReference type="SMART" id="SM00354">
    <property type="entry name" value="HTH_LACI"/>
    <property type="match status" value="1"/>
</dbReference>
<evidence type="ECO:0000256" key="1">
    <source>
        <dbReference type="ARBA" id="ARBA00023015"/>
    </source>
</evidence>
<organism evidence="6 7">
    <name type="scientific">Robbsia andropogonis</name>
    <dbReference type="NCBI Taxonomy" id="28092"/>
    <lineage>
        <taxon>Bacteria</taxon>
        <taxon>Pseudomonadati</taxon>
        <taxon>Pseudomonadota</taxon>
        <taxon>Betaproteobacteria</taxon>
        <taxon>Burkholderiales</taxon>
        <taxon>Burkholderiaceae</taxon>
        <taxon>Robbsia</taxon>
    </lineage>
</organism>
<evidence type="ECO:0000256" key="4">
    <source>
        <dbReference type="SAM" id="MobiDB-lite"/>
    </source>
</evidence>
<dbReference type="PROSITE" id="PS50932">
    <property type="entry name" value="HTH_LACI_2"/>
    <property type="match status" value="1"/>
</dbReference>
<dbReference type="GO" id="GO:0003700">
    <property type="term" value="F:DNA-binding transcription factor activity"/>
    <property type="evidence" value="ECO:0007669"/>
    <property type="project" value="TreeGrafter"/>
</dbReference>
<feature type="domain" description="HTH lacI-type" evidence="5">
    <location>
        <begin position="4"/>
        <end position="59"/>
    </location>
</feature>
<evidence type="ECO:0000256" key="2">
    <source>
        <dbReference type="ARBA" id="ARBA00023125"/>
    </source>
</evidence>
<dbReference type="CDD" id="cd01392">
    <property type="entry name" value="HTH_LacI"/>
    <property type="match status" value="1"/>
</dbReference>
<sequence length="371" mass="39842">MSAPTISDVAKSAGVGKTSVSRYLNGETAALSPSLRERIEHAITSLNYHPNQMARGLKRGRTRLIGVLLADLQNPFSVALIQGIEAACRGCGLMPIICNTGNEIELENRYIDLLRTYRAEGLLVNPVGLPESALRTVVEGDIPVVLMDRKVDGIACDSVGLDNLSASKQLLAHLAASGFQSVAFVGEAWSSISTRREREAAVLSEAHRHGMSSRALELDRGDEASIAGVIDVVRESATRSRTAVVTANGQVMLALALELARRRDTGQSGVDAPVVYRGEDAPLGRLGLASFDDPDWAAIMTPGITTLRQPTFDIGAQALYLLNDRLDGQAHAQREKRMPHTGAHAMGLSTPRNRSFEGQLIIRSSTLPTYA</sequence>
<gene>
    <name evidence="6" type="ORF">WM40_20290</name>
</gene>
<dbReference type="Pfam" id="PF00356">
    <property type="entry name" value="LacI"/>
    <property type="match status" value="1"/>
</dbReference>
<keyword evidence="2" id="KW-0238">DNA-binding</keyword>
<dbReference type="PATRIC" id="fig|28092.6.peg.4773"/>
<reference evidence="6 7" key="1">
    <citation type="submission" date="2015-03" db="EMBL/GenBank/DDBJ databases">
        <title>Draft Genome Sequence of Burkholderia andropogonis type strain ICMP2807, isolated from Sorghum bicolor.</title>
        <authorList>
            <person name="Lopes-Santos L."/>
            <person name="Castro D.B."/>
            <person name="Ottoboni L.M."/>
            <person name="Park D."/>
            <person name="Weirc B.S."/>
            <person name="Destefano S.A."/>
        </authorList>
    </citation>
    <scope>NUCLEOTIDE SEQUENCE [LARGE SCALE GENOMIC DNA]</scope>
    <source>
        <strain evidence="6 7">ICMP2807</strain>
    </source>
</reference>
<dbReference type="STRING" id="28092.WM40_20290"/>
<name>A0A0F5JXC0_9BURK</name>
<dbReference type="InterPro" id="IPR000843">
    <property type="entry name" value="HTH_LacI"/>
</dbReference>
<dbReference type="GO" id="GO:0000976">
    <property type="term" value="F:transcription cis-regulatory region binding"/>
    <property type="evidence" value="ECO:0007669"/>
    <property type="project" value="TreeGrafter"/>
</dbReference>
<dbReference type="OrthoDB" id="5672046at2"/>
<dbReference type="PANTHER" id="PTHR30146">
    <property type="entry name" value="LACI-RELATED TRANSCRIPTIONAL REPRESSOR"/>
    <property type="match status" value="1"/>
</dbReference>
<dbReference type="AlphaFoldDB" id="A0A0F5JXC0"/>
<dbReference type="PROSITE" id="PS00356">
    <property type="entry name" value="HTH_LACI_1"/>
    <property type="match status" value="1"/>
</dbReference>
<accession>A0A0F5JXC0</accession>
<dbReference type="Gene3D" id="1.10.260.40">
    <property type="entry name" value="lambda repressor-like DNA-binding domains"/>
    <property type="match status" value="1"/>
</dbReference>
<dbReference type="Proteomes" id="UP000033618">
    <property type="component" value="Unassembled WGS sequence"/>
</dbReference>
<dbReference type="Pfam" id="PF00532">
    <property type="entry name" value="Peripla_BP_1"/>
    <property type="match status" value="1"/>
</dbReference>
<protein>
    <recommendedName>
        <fullName evidence="5">HTH lacI-type domain-containing protein</fullName>
    </recommendedName>
</protein>
<evidence type="ECO:0000256" key="3">
    <source>
        <dbReference type="ARBA" id="ARBA00023163"/>
    </source>
</evidence>
<dbReference type="RefSeq" id="WP_024903791.1">
    <property type="nucleotide sequence ID" value="NZ_CADFGU010000009.1"/>
</dbReference>
<keyword evidence="3" id="KW-0804">Transcription</keyword>